<dbReference type="OrthoDB" id="2553283at2"/>
<dbReference type="EMBL" id="CP026520">
    <property type="protein sequence ID" value="QAV18808.1"/>
    <property type="molecule type" value="Genomic_DNA"/>
</dbReference>
<gene>
    <name evidence="1" type="ORF">M5X16_22690</name>
    <name evidence="2" type="ORF">PC41400_14420</name>
</gene>
<organism evidence="2 3">
    <name type="scientific">Paenibacillus chitinolyticus</name>
    <dbReference type="NCBI Taxonomy" id="79263"/>
    <lineage>
        <taxon>Bacteria</taxon>
        <taxon>Bacillati</taxon>
        <taxon>Bacillota</taxon>
        <taxon>Bacilli</taxon>
        <taxon>Bacillales</taxon>
        <taxon>Paenibacillaceae</taxon>
        <taxon>Paenibacillus</taxon>
    </lineage>
</organism>
<name>A0A410WWM3_9BACL</name>
<accession>A0A410WWM3</accession>
<evidence type="ECO:0000313" key="1">
    <source>
        <dbReference type="EMBL" id="MCY9598563.1"/>
    </source>
</evidence>
<reference evidence="1 4" key="2">
    <citation type="submission" date="2022-05" db="EMBL/GenBank/DDBJ databases">
        <title>Genome Sequencing of Bee-Associated Microbes.</title>
        <authorList>
            <person name="Dunlap C."/>
        </authorList>
    </citation>
    <scope>NUCLEOTIDE SEQUENCE [LARGE SCALE GENOMIC DNA]</scope>
    <source>
        <strain evidence="1 4">NRRL B-23120</strain>
    </source>
</reference>
<reference evidence="2 3" key="1">
    <citation type="submission" date="2018-01" db="EMBL/GenBank/DDBJ databases">
        <title>The whole genome sequencing and assembly of Paenibacillus chitinolyticus KCCM 41400 strain.</title>
        <authorList>
            <person name="Kim J.-Y."/>
            <person name="Park M.-K."/>
            <person name="Lee Y.-J."/>
            <person name="Yi H."/>
            <person name="Bahn Y.-S."/>
            <person name="Kim J.F."/>
            <person name="Lee D.-W."/>
        </authorList>
    </citation>
    <scope>NUCLEOTIDE SEQUENCE [LARGE SCALE GENOMIC DNA]</scope>
    <source>
        <strain evidence="2 3">KCCM 41400</strain>
    </source>
</reference>
<evidence type="ECO:0000313" key="3">
    <source>
        <dbReference type="Proteomes" id="UP000288943"/>
    </source>
</evidence>
<evidence type="ECO:0000313" key="4">
    <source>
        <dbReference type="Proteomes" id="UP001527202"/>
    </source>
</evidence>
<dbReference type="Proteomes" id="UP000288943">
    <property type="component" value="Chromosome"/>
</dbReference>
<dbReference type="GeneID" id="95376007"/>
<protein>
    <submittedName>
        <fullName evidence="2">Uncharacterized protein</fullName>
    </submittedName>
</protein>
<sequence length="447" mass="50117">MTNEDFIKAVRQIVQLELKEMKLLNGHWHLGTVNKVKTKTLLSINIDGSSQTQDVPCNPDVIFNDGDLVYVVYVNGDSKSKFVPYKRFADKNYETMVLANKVLGNLAIGSKEDFTKNAPFNFTVIEGIRGGVEYSELWILINAHYDFEAKRFKRKNINYNSFGLQFQNKGTYPGEENYGDYTNQSIGIWRTSGRNQYSQNDPTRNLVGEEIGAFDGNGKWQEFGIMLGWNNTFMFDSYGGTTVGGAGFEIDGNGTSPYKRVSLGKFNGGSLDSNKKYEEYGYAYNGDLWNSFHGMFGSDQGNRNSSFFGQICPIDFYDTGQFNPYSNQASMDNLRLAWIVKPKNLGHQIENWKDIMSVDMDGNMKLKERTVSATLVANATVNGTDFNFNYPDSTWNKSNTFIAGVIGVQSNGSLKQFGAINATFTDFGAYGYLGEGFQSAKILISKY</sequence>
<dbReference type="EMBL" id="JAMDMJ010000033">
    <property type="protein sequence ID" value="MCY9598563.1"/>
    <property type="molecule type" value="Genomic_DNA"/>
</dbReference>
<dbReference type="KEGG" id="pchi:PC41400_14420"/>
<proteinExistence type="predicted"/>
<dbReference type="AlphaFoldDB" id="A0A410WWM3"/>
<dbReference type="Proteomes" id="UP001527202">
    <property type="component" value="Unassembled WGS sequence"/>
</dbReference>
<keyword evidence="4" id="KW-1185">Reference proteome</keyword>
<dbReference type="RefSeq" id="WP_042227727.1">
    <property type="nucleotide sequence ID" value="NZ_CP026520.1"/>
</dbReference>
<evidence type="ECO:0000313" key="2">
    <source>
        <dbReference type="EMBL" id="QAV18808.1"/>
    </source>
</evidence>